<dbReference type="RefSeq" id="WP_074670413.1">
    <property type="nucleotide sequence ID" value="NZ_FNQG01000002.1"/>
</dbReference>
<sequence>MGENKTYKDYFSIDENFYPAITAKLIEEGKVSWKNYYPHESFINLLENTHAVLSGKQNLSLWVEGAYGTGKSHAALTVKSLLEASDDEVKEYFNKYGLKKELCDKIIADKNNGNMITIHRVGSSSIHSDNDLIIAIQESILAALDKHDIKNHGESSLRIAALNWLEEREANKVYFASLIADEKYAWKFPDKNIDNIIADLKENNPAKVMDLMRNLLEVARDNNIVAMRLSAQDMTDWIRTIIRENHLSAILFIWDEFTEYFHNNRNALTGFQTLVQVSQDSNFFFMIVSHESTSLFASSEDAKKILGRFVPPIKIELPENMAFRLMAQAMKKADNPVLKEEWQEFSNDLNEQLITVRQVIVNDAKKHSMGSKTFLKDEDLCNIIPIHPYAALLLKHISVVFASNQRSMFDFILSNDMNAKSFKWFIDSIGPLSNHNLLTVDMLWDFFCVQGKSGLTDSVRTILGAYNIVDNDRFDEDEKRVFKVILLLQSISNRVGNVELLKPNDQNVDLAFSGVSGWREYKGHAIADALEKKQVLFKRPAGNRTEYVVALNQNDNNEIDNLKEEIRKEKKTKNLVLDATLSAALKLPKALEARLEVSPATVDDFTNIINGISRQDWKYKFPVVLTFAKNEAESIRIRESIEQSIKKDEYSNIIFIDASSNIMGEENFTDYVTSSAYAKYYLKKDGNQAKGFTKQANDKLDEWKSSVENGSFTLYNKENISGFRCANKTVLVDELKAMNLRVYPYALEQNEVVDQMFTKGPLAMGAECGINQELKGAFNASNKRFSLENVVNGAWHVDKYWEDPMKQSLPLVKAKLAIEAMIEKKFKEDGRISILYMFEELRKPKFGYMPCNITAFIMGFLLKEYTQGDFFWSNGLTSTPMTVEKMKSMIANGINQAVVENKKYKEEFLVAMSAEQSAFLKATAKIYRIDPECCGSIEQARDRIRLELRKMPFPLWCVKYALDKQGKLVTKLTVVEEAIDLYCGLANNGNMGGRDESAIANDLGRMFLDNTVLTDDLASLVNADMCHEGMLAFIAQYHNGELVKLAQDIGDNGRYIDQVKKKFNADAANWVWDVITAEEKINRVILEYKIVQESNLSLPKSSKLGEAVTQWNARTHKLHISAESLAEIRGELKPFIEMLYKMKKTGSLLDQDKEQFYEVLTTSRNLFDEMYDRQFECFKEIAKAPLQELSDDDAKQIYASLIDGLFTYSKSDYYSYVEGKVKEYLASQAKLKMRKIWEEKTGTKNPKDWSNRYQTPILCMFDDDDRQKLRMYFNVLNSDSPKDEDVKRTIDFIADNANVNIFERLSNEQERDKCFIEGVVGDYAVVLGSANEIRAYLQQNAKTSPYHWFEDKSVSHLLEKHASEIYTDERCIEAIEMVENLNPEELKYYLRELITDNLAVGIQILKGKEK</sequence>
<evidence type="ECO:0000313" key="3">
    <source>
        <dbReference type="Proteomes" id="UP000183469"/>
    </source>
</evidence>
<dbReference type="Proteomes" id="UP000183469">
    <property type="component" value="Unassembled WGS sequence"/>
</dbReference>
<proteinExistence type="predicted"/>
<accession>A0A1H3VLV7</accession>
<gene>
    <name evidence="2" type="ORF">SAMN05660648_00343</name>
</gene>
<dbReference type="EMBL" id="FNQG01000002">
    <property type="protein sequence ID" value="SDZ75234.1"/>
    <property type="molecule type" value="Genomic_DNA"/>
</dbReference>
<evidence type="ECO:0000313" key="2">
    <source>
        <dbReference type="EMBL" id="SDZ75234.1"/>
    </source>
</evidence>
<keyword evidence="1" id="KW-0175">Coiled coil</keyword>
<organism evidence="2 3">
    <name type="scientific">Selenomonas ruminantium</name>
    <dbReference type="NCBI Taxonomy" id="971"/>
    <lineage>
        <taxon>Bacteria</taxon>
        <taxon>Bacillati</taxon>
        <taxon>Bacillota</taxon>
        <taxon>Negativicutes</taxon>
        <taxon>Selenomonadales</taxon>
        <taxon>Selenomonadaceae</taxon>
        <taxon>Selenomonas</taxon>
    </lineage>
</organism>
<evidence type="ECO:0000256" key="1">
    <source>
        <dbReference type="SAM" id="Coils"/>
    </source>
</evidence>
<name>A0A1H3VLV7_SELRU</name>
<dbReference type="OrthoDB" id="9812271at2"/>
<reference evidence="2 3" key="1">
    <citation type="submission" date="2016-10" db="EMBL/GenBank/DDBJ databases">
        <authorList>
            <person name="de Groot N.N."/>
        </authorList>
    </citation>
    <scope>NUCLEOTIDE SEQUENCE [LARGE SCALE GENOMIC DNA]</scope>
    <source>
        <strain evidence="2 3">DSM 2872</strain>
    </source>
</reference>
<feature type="coiled-coil region" evidence="1">
    <location>
        <begin position="552"/>
        <end position="579"/>
    </location>
</feature>
<protein>
    <submittedName>
        <fullName evidence="2">Uncharacterized protein</fullName>
    </submittedName>
</protein>